<comment type="cofactor">
    <cofactor evidence="2">
        <name>L-ascorbate</name>
        <dbReference type="ChEBI" id="CHEBI:38290"/>
    </cofactor>
</comment>
<dbReference type="EMBL" id="CP045643">
    <property type="protein sequence ID" value="QFZ72714.1"/>
    <property type="molecule type" value="Genomic_DNA"/>
</dbReference>
<dbReference type="Gene3D" id="1.10.3210.10">
    <property type="entry name" value="Hypothetical protein af1432"/>
    <property type="match status" value="1"/>
</dbReference>
<feature type="domain" description="Gamma-butyrobetaine hydroxylase-like N-terminal" evidence="11">
    <location>
        <begin position="19"/>
        <end position="83"/>
    </location>
</feature>
<feature type="region of interest" description="Disordered" evidence="8">
    <location>
        <begin position="84"/>
        <end position="107"/>
    </location>
</feature>
<protein>
    <submittedName>
        <fullName evidence="12">DUF971 domain-containing protein</fullName>
    </submittedName>
</protein>
<dbReference type="InterPro" id="IPR050411">
    <property type="entry name" value="AlphaKG_dependent_hydroxylases"/>
</dbReference>
<organism evidence="12 13">
    <name type="scientific">Streptomyces fagopyri</name>
    <dbReference type="NCBI Taxonomy" id="2662397"/>
    <lineage>
        <taxon>Bacteria</taxon>
        <taxon>Bacillati</taxon>
        <taxon>Actinomycetota</taxon>
        <taxon>Actinomycetes</taxon>
        <taxon>Kitasatosporales</taxon>
        <taxon>Streptomycetaceae</taxon>
        <taxon>Streptomyces</taxon>
    </lineage>
</organism>
<proteinExistence type="inferred from homology"/>
<keyword evidence="6" id="KW-0560">Oxidoreductase</keyword>
<feature type="domain" description="TauD/TfdA-like" evidence="10">
    <location>
        <begin position="122"/>
        <end position="357"/>
    </location>
</feature>
<evidence type="ECO:0000313" key="12">
    <source>
        <dbReference type="EMBL" id="QFZ72714.1"/>
    </source>
</evidence>
<reference evidence="12 13" key="1">
    <citation type="submission" date="2019-10" db="EMBL/GenBank/DDBJ databases">
        <title>A novel species.</title>
        <authorList>
            <person name="Gao J."/>
        </authorList>
    </citation>
    <scope>NUCLEOTIDE SEQUENCE [LARGE SCALE GENOMIC DNA]</scope>
    <source>
        <strain evidence="12 13">QMT-28</strain>
    </source>
</reference>
<keyword evidence="13" id="KW-1185">Reference proteome</keyword>
<dbReference type="InterPro" id="IPR038492">
    <property type="entry name" value="GBBH-like_N_sf"/>
</dbReference>
<dbReference type="InterPro" id="IPR003819">
    <property type="entry name" value="TauD/TfdA-like"/>
</dbReference>
<dbReference type="FunFam" id="3.60.130.10:FF:000001">
    <property type="entry name" value="Trimethyllysine dioxygenase, mitochondrial"/>
    <property type="match status" value="1"/>
</dbReference>
<dbReference type="GO" id="GO:0045329">
    <property type="term" value="P:carnitine biosynthetic process"/>
    <property type="evidence" value="ECO:0007669"/>
    <property type="project" value="TreeGrafter"/>
</dbReference>
<evidence type="ECO:0000259" key="9">
    <source>
        <dbReference type="Pfam" id="PF01966"/>
    </source>
</evidence>
<dbReference type="Proteomes" id="UP000326179">
    <property type="component" value="Chromosome"/>
</dbReference>
<feature type="domain" description="HD" evidence="9">
    <location>
        <begin position="405"/>
        <end position="475"/>
    </location>
</feature>
<name>A0A5Q0L7G0_9ACTN</name>
<dbReference type="GO" id="GO:0046872">
    <property type="term" value="F:metal ion binding"/>
    <property type="evidence" value="ECO:0007669"/>
    <property type="project" value="UniProtKB-KW"/>
</dbReference>
<dbReference type="Gene3D" id="3.60.130.10">
    <property type="entry name" value="Clavaminate synthase-like"/>
    <property type="match status" value="1"/>
</dbReference>
<feature type="compositionally biased region" description="Basic and acidic residues" evidence="8">
    <location>
        <begin position="90"/>
        <end position="105"/>
    </location>
</feature>
<dbReference type="CDD" id="cd00077">
    <property type="entry name" value="HDc"/>
    <property type="match status" value="1"/>
</dbReference>
<dbReference type="Pfam" id="PF06155">
    <property type="entry name" value="GBBH-like_N"/>
    <property type="match status" value="1"/>
</dbReference>
<dbReference type="SUPFAM" id="SSF109604">
    <property type="entry name" value="HD-domain/PDEase-like"/>
    <property type="match status" value="1"/>
</dbReference>
<dbReference type="RefSeq" id="WP_153287079.1">
    <property type="nucleotide sequence ID" value="NZ_CP045643.1"/>
</dbReference>
<dbReference type="InterPro" id="IPR010376">
    <property type="entry name" value="GBBH-like_N"/>
</dbReference>
<evidence type="ECO:0000313" key="13">
    <source>
        <dbReference type="Proteomes" id="UP000326179"/>
    </source>
</evidence>
<dbReference type="InterPro" id="IPR006674">
    <property type="entry name" value="HD_domain"/>
</dbReference>
<dbReference type="InterPro" id="IPR042098">
    <property type="entry name" value="TauD-like_sf"/>
</dbReference>
<dbReference type="PANTHER" id="PTHR10696:SF25">
    <property type="entry name" value="OXIDOREDUCTASE AIM17-RELATED"/>
    <property type="match status" value="1"/>
</dbReference>
<keyword evidence="4" id="KW-0479">Metal-binding</keyword>
<evidence type="ECO:0000256" key="6">
    <source>
        <dbReference type="ARBA" id="ARBA00023002"/>
    </source>
</evidence>
<dbReference type="KEGG" id="sfy:GFH48_05035"/>
<dbReference type="SUPFAM" id="SSF51197">
    <property type="entry name" value="Clavaminate synthase-like"/>
    <property type="match status" value="1"/>
</dbReference>
<dbReference type="Gene3D" id="3.30.2020.30">
    <property type="match status" value="1"/>
</dbReference>
<sequence>MTTSPSVKGTSAGEPSVEDMPLMWLRDNCACARCRDPRNGQKLFQITELPAGLALGAVRRTADGVEVDWAPDGHRSEYSTRWLTANRPGRGTDADGGPGDRRGETGKTLWTAADLDGRLPEADWTDYLGDPVVKARVLDSVLGLGFALLRDVPCRPGQVLDVAQTFGYVRETNYGRLFDVRVEPDPNNLAFTGARITPHTDNPYRDPVPTLQLLHCLANSASGGDSGLVDGFQAAALLRAEDPEAFAVLTRTPVPFRFADARTVLEAERPLIDVDGRGRIREVRFNNRSMSTLRLPADELEAFYRAYRKFAGITLRPELQLDFRLAPGDCLIFDNVRLLHARTAFEESGARHLQGAYADIDALAGTLAVLRRERDVAGAEFLDGLSELFAGEGAGAYLGEPVTMAQHMLQAAARAQEAGAPDALVAAALLHDVGHFHGPVTGEDLMAGTDNRHSHTGADRLADWFGPEVTEPIRLHVAAKRYLCAVEPEYFDLLTEASVYTLQVQGGPMSAPEVADYEANPYAADGVAVRRWDDEGKDPEASAPDFAHFRPLLAALLRTA</sequence>
<dbReference type="InterPro" id="IPR003607">
    <property type="entry name" value="HD/PDEase_dom"/>
</dbReference>
<comment type="similarity">
    <text evidence="3">Belongs to the gamma-BBH/TMLD family.</text>
</comment>
<evidence type="ECO:0000259" key="11">
    <source>
        <dbReference type="Pfam" id="PF06155"/>
    </source>
</evidence>
<comment type="cofactor">
    <cofactor evidence="1">
        <name>Fe(2+)</name>
        <dbReference type="ChEBI" id="CHEBI:29033"/>
    </cofactor>
</comment>
<evidence type="ECO:0000256" key="5">
    <source>
        <dbReference type="ARBA" id="ARBA00022964"/>
    </source>
</evidence>
<gene>
    <name evidence="12" type="ORF">GFH48_05035</name>
</gene>
<evidence type="ECO:0000256" key="2">
    <source>
        <dbReference type="ARBA" id="ARBA00001961"/>
    </source>
</evidence>
<evidence type="ECO:0000256" key="7">
    <source>
        <dbReference type="ARBA" id="ARBA00023004"/>
    </source>
</evidence>
<evidence type="ECO:0000259" key="10">
    <source>
        <dbReference type="Pfam" id="PF02668"/>
    </source>
</evidence>
<accession>A0A5Q0L7G0</accession>
<evidence type="ECO:0000256" key="8">
    <source>
        <dbReference type="SAM" id="MobiDB-lite"/>
    </source>
</evidence>
<dbReference type="PANTHER" id="PTHR10696">
    <property type="entry name" value="GAMMA-BUTYROBETAINE HYDROXYLASE-RELATED"/>
    <property type="match status" value="1"/>
</dbReference>
<dbReference type="Pfam" id="PF02668">
    <property type="entry name" value="TauD"/>
    <property type="match status" value="1"/>
</dbReference>
<keyword evidence="5" id="KW-0223">Dioxygenase</keyword>
<evidence type="ECO:0000256" key="1">
    <source>
        <dbReference type="ARBA" id="ARBA00001954"/>
    </source>
</evidence>
<evidence type="ECO:0000256" key="4">
    <source>
        <dbReference type="ARBA" id="ARBA00022723"/>
    </source>
</evidence>
<keyword evidence="7" id="KW-0408">Iron</keyword>
<dbReference type="GO" id="GO:0016706">
    <property type="term" value="F:2-oxoglutarate-dependent dioxygenase activity"/>
    <property type="evidence" value="ECO:0007669"/>
    <property type="project" value="UniProtKB-ARBA"/>
</dbReference>
<evidence type="ECO:0000256" key="3">
    <source>
        <dbReference type="ARBA" id="ARBA00008654"/>
    </source>
</evidence>
<dbReference type="AlphaFoldDB" id="A0A5Q0L7G0"/>
<dbReference type="CDD" id="cd00250">
    <property type="entry name" value="CAS_like"/>
    <property type="match status" value="1"/>
</dbReference>
<dbReference type="Pfam" id="PF01966">
    <property type="entry name" value="HD"/>
    <property type="match status" value="1"/>
</dbReference>